<accession>A0A348HEB9</accession>
<dbReference type="EMBL" id="AP018933">
    <property type="protein sequence ID" value="BBG29971.1"/>
    <property type="molecule type" value="Genomic_DNA"/>
</dbReference>
<evidence type="ECO:0000313" key="1">
    <source>
        <dbReference type="EMBL" id="BBG29971.1"/>
    </source>
</evidence>
<keyword evidence="2" id="KW-1185">Reference proteome</keyword>
<protein>
    <submittedName>
        <fullName evidence="1">tRNA-(Guanine-N1)-methyltransferase</fullName>
    </submittedName>
</protein>
<keyword evidence="1" id="KW-0489">Methyltransferase</keyword>
<dbReference type="Pfam" id="PF13262">
    <property type="entry name" value="DUF4054"/>
    <property type="match status" value="1"/>
</dbReference>
<dbReference type="InterPro" id="IPR025127">
    <property type="entry name" value="DUF4054"/>
</dbReference>
<gene>
    <name evidence="1" type="ORF">ZBT109_1211</name>
</gene>
<dbReference type="OrthoDB" id="6934984at2"/>
<dbReference type="Proteomes" id="UP000267342">
    <property type="component" value="Chromosome"/>
</dbReference>
<dbReference type="AlphaFoldDB" id="A0A348HEB9"/>
<evidence type="ECO:0000313" key="2">
    <source>
        <dbReference type="Proteomes" id="UP000267342"/>
    </source>
</evidence>
<organism evidence="1 2">
    <name type="scientific">Zymobacter palmae</name>
    <dbReference type="NCBI Taxonomy" id="33074"/>
    <lineage>
        <taxon>Bacteria</taxon>
        <taxon>Pseudomonadati</taxon>
        <taxon>Pseudomonadota</taxon>
        <taxon>Gammaproteobacteria</taxon>
        <taxon>Oceanospirillales</taxon>
        <taxon>Halomonadaceae</taxon>
        <taxon>Zymobacter group</taxon>
        <taxon>Zymobacter</taxon>
    </lineage>
</organism>
<sequence length="139" mass="15398">MQITPQVISEFRDDYPEFEDTARYTDALVRKLLTEADHETGQRWGQYDDAQQSLKRRGMFAFAAHMLVMRTAAQQVSKAGGVASVVAQVSSKRVADESVSYAIATPDYATATANGSLGNTVYGQEFMRLRSRIIGPLMI</sequence>
<dbReference type="STRING" id="1123510.GCA_000620025_01402"/>
<name>A0A348HEB9_9GAMM</name>
<proteinExistence type="predicted"/>
<dbReference type="GO" id="GO:0008168">
    <property type="term" value="F:methyltransferase activity"/>
    <property type="evidence" value="ECO:0007669"/>
    <property type="project" value="UniProtKB-KW"/>
</dbReference>
<dbReference type="RefSeq" id="WP_027704800.1">
    <property type="nucleotide sequence ID" value="NZ_AP018933.1"/>
</dbReference>
<dbReference type="GO" id="GO:0032259">
    <property type="term" value="P:methylation"/>
    <property type="evidence" value="ECO:0007669"/>
    <property type="project" value="UniProtKB-KW"/>
</dbReference>
<reference evidence="1 2" key="1">
    <citation type="submission" date="2018-09" db="EMBL/GenBank/DDBJ databases">
        <title>Zymobacter palmae IAM14233 (=T109) whole genome analysis.</title>
        <authorList>
            <person name="Yanase H."/>
        </authorList>
    </citation>
    <scope>NUCLEOTIDE SEQUENCE [LARGE SCALE GENOMIC DNA]</scope>
    <source>
        <strain evidence="1 2">IAM14233</strain>
    </source>
</reference>
<keyword evidence="1" id="KW-0808">Transferase</keyword>
<dbReference type="KEGG" id="zpl:ZBT109_1211"/>